<sequence>MGNSLLDCTSSSDHCALCASSHTPYAQ</sequence>
<dbReference type="AlphaFoldDB" id="A0A0E9VLA4"/>
<proteinExistence type="predicted"/>
<accession>A0A0E9VLA4</accession>
<dbReference type="EMBL" id="GBXM01029683">
    <property type="protein sequence ID" value="JAH78894.1"/>
    <property type="molecule type" value="Transcribed_RNA"/>
</dbReference>
<reference evidence="1" key="2">
    <citation type="journal article" date="2015" name="Fish Shellfish Immunol.">
        <title>Early steps in the European eel (Anguilla anguilla)-Vibrio vulnificus interaction in the gills: Role of the RtxA13 toxin.</title>
        <authorList>
            <person name="Callol A."/>
            <person name="Pajuelo D."/>
            <person name="Ebbesson L."/>
            <person name="Teles M."/>
            <person name="MacKenzie S."/>
            <person name="Amaro C."/>
        </authorList>
    </citation>
    <scope>NUCLEOTIDE SEQUENCE</scope>
</reference>
<evidence type="ECO:0000313" key="1">
    <source>
        <dbReference type="EMBL" id="JAH78894.1"/>
    </source>
</evidence>
<name>A0A0E9VLA4_ANGAN</name>
<reference evidence="1" key="1">
    <citation type="submission" date="2014-11" db="EMBL/GenBank/DDBJ databases">
        <authorList>
            <person name="Amaro Gonzalez C."/>
        </authorList>
    </citation>
    <scope>NUCLEOTIDE SEQUENCE</scope>
</reference>
<organism evidence="1">
    <name type="scientific">Anguilla anguilla</name>
    <name type="common">European freshwater eel</name>
    <name type="synonym">Muraena anguilla</name>
    <dbReference type="NCBI Taxonomy" id="7936"/>
    <lineage>
        <taxon>Eukaryota</taxon>
        <taxon>Metazoa</taxon>
        <taxon>Chordata</taxon>
        <taxon>Craniata</taxon>
        <taxon>Vertebrata</taxon>
        <taxon>Euteleostomi</taxon>
        <taxon>Actinopterygii</taxon>
        <taxon>Neopterygii</taxon>
        <taxon>Teleostei</taxon>
        <taxon>Anguilliformes</taxon>
        <taxon>Anguillidae</taxon>
        <taxon>Anguilla</taxon>
    </lineage>
</organism>
<protein>
    <submittedName>
        <fullName evidence="1">Uncharacterized protein</fullName>
    </submittedName>
</protein>